<evidence type="ECO:0000313" key="3">
    <source>
        <dbReference type="Proteomes" id="UP000199215"/>
    </source>
</evidence>
<accession>A0A1H6JM71</accession>
<dbReference type="STRING" id="1267564.SAMN05192561_11325"/>
<evidence type="ECO:0000259" key="1">
    <source>
        <dbReference type="Pfam" id="PF13460"/>
    </source>
</evidence>
<dbReference type="SUPFAM" id="SSF51735">
    <property type="entry name" value="NAD(P)-binding Rossmann-fold domains"/>
    <property type="match status" value="1"/>
</dbReference>
<sequence length="301" mass="31910">MEILVAGGTGFIGTYLCRELADRGHMVTALSRSPSDEFDGEDAIETAVGDVTAADSIAGTVEGHDAVVNLVALSPLFEPSGGNERHDEIHRGGTKNLVEAAVAGDVDRYLQLSALGADPDGETHYIRAKGAAERLVEAADIEATIVRPSVVFGDGGEFVGFTKRLKSWFAPGLPVYPLPGGGRKTRFQPIHVADLVPMLADAVTADGHAGETYELAGPEKLTLREITEMVYDAEGRSITIVSLPMALARVGLTGLSVVPGFPMGPDQYRSLTFDNTTDDNDVDAFDVSVEDLTTFEVYLGV</sequence>
<dbReference type="Pfam" id="PF13460">
    <property type="entry name" value="NAD_binding_10"/>
    <property type="match status" value="1"/>
</dbReference>
<dbReference type="FunFam" id="3.40.50.720:FF:000702">
    <property type="entry name" value="NADH dehydrogenase (Ubiquinone)"/>
    <property type="match status" value="1"/>
</dbReference>
<dbReference type="CDD" id="cd05271">
    <property type="entry name" value="NDUFA9_like_SDR_a"/>
    <property type="match status" value="1"/>
</dbReference>
<dbReference type="OrthoDB" id="213145at2157"/>
<dbReference type="EMBL" id="FNWU01000013">
    <property type="protein sequence ID" value="SEH61624.1"/>
    <property type="molecule type" value="Genomic_DNA"/>
</dbReference>
<dbReference type="GO" id="GO:0044877">
    <property type="term" value="F:protein-containing complex binding"/>
    <property type="evidence" value="ECO:0007669"/>
    <property type="project" value="TreeGrafter"/>
</dbReference>
<organism evidence="2 3">
    <name type="scientific">Halopenitus malekzadehii</name>
    <dbReference type="NCBI Taxonomy" id="1267564"/>
    <lineage>
        <taxon>Archaea</taxon>
        <taxon>Methanobacteriati</taxon>
        <taxon>Methanobacteriota</taxon>
        <taxon>Stenosarchaea group</taxon>
        <taxon>Halobacteria</taxon>
        <taxon>Halobacteriales</taxon>
        <taxon>Haloferacaceae</taxon>
        <taxon>Halopenitus</taxon>
    </lineage>
</organism>
<gene>
    <name evidence="2" type="ORF">SAMN05192561_11325</name>
</gene>
<dbReference type="InterPro" id="IPR016040">
    <property type="entry name" value="NAD(P)-bd_dom"/>
</dbReference>
<dbReference type="AlphaFoldDB" id="A0A1H6JM71"/>
<name>A0A1H6JM71_9EURY</name>
<protein>
    <submittedName>
        <fullName evidence="2">NADH dehydrogenase</fullName>
    </submittedName>
</protein>
<feature type="domain" description="NAD(P)-binding" evidence="1">
    <location>
        <begin position="7"/>
        <end position="151"/>
    </location>
</feature>
<proteinExistence type="predicted"/>
<dbReference type="Gene3D" id="3.40.50.720">
    <property type="entry name" value="NAD(P)-binding Rossmann-like Domain"/>
    <property type="match status" value="1"/>
</dbReference>
<reference evidence="2 3" key="1">
    <citation type="submission" date="2016-10" db="EMBL/GenBank/DDBJ databases">
        <authorList>
            <person name="de Groot N.N."/>
        </authorList>
    </citation>
    <scope>NUCLEOTIDE SEQUENCE [LARGE SCALE GENOMIC DNA]</scope>
    <source>
        <strain evidence="2 3">IBRC-M10418</strain>
    </source>
</reference>
<dbReference type="PANTHER" id="PTHR12126:SF11">
    <property type="entry name" value="NADH DEHYDROGENASE [UBIQUINONE] 1 ALPHA SUBCOMPLEX SUBUNIT 9, MITOCHONDRIAL"/>
    <property type="match status" value="1"/>
</dbReference>
<dbReference type="Proteomes" id="UP000199215">
    <property type="component" value="Unassembled WGS sequence"/>
</dbReference>
<dbReference type="RefSeq" id="WP_092817660.1">
    <property type="nucleotide sequence ID" value="NZ_FNWU01000013.1"/>
</dbReference>
<keyword evidence="3" id="KW-1185">Reference proteome</keyword>
<evidence type="ECO:0000313" key="2">
    <source>
        <dbReference type="EMBL" id="SEH61624.1"/>
    </source>
</evidence>
<dbReference type="InterPro" id="IPR051207">
    <property type="entry name" value="ComplexI_NDUFA9_subunit"/>
</dbReference>
<dbReference type="InterPro" id="IPR036291">
    <property type="entry name" value="NAD(P)-bd_dom_sf"/>
</dbReference>
<dbReference type="PANTHER" id="PTHR12126">
    <property type="entry name" value="NADH-UBIQUINONE OXIDOREDUCTASE 39 KDA SUBUNIT-RELATED"/>
    <property type="match status" value="1"/>
</dbReference>